<keyword evidence="2" id="KW-0812">Transmembrane</keyword>
<evidence type="ECO:0000256" key="4">
    <source>
        <dbReference type="ARBA" id="ARBA00022837"/>
    </source>
</evidence>
<comment type="caution">
    <text evidence="9">The sequence shown here is derived from an EMBL/GenBank/DDBJ whole genome shotgun (WGS) entry which is preliminary data.</text>
</comment>
<feature type="domain" description="Cadherin Y-type LIR-motif" evidence="8">
    <location>
        <begin position="2"/>
        <end position="61"/>
    </location>
</feature>
<feature type="non-terminal residue" evidence="9">
    <location>
        <position position="1"/>
    </location>
</feature>
<dbReference type="Proteomes" id="UP001166052">
    <property type="component" value="Unassembled WGS sequence"/>
</dbReference>
<keyword evidence="6" id="KW-0472">Membrane</keyword>
<dbReference type="Gene3D" id="4.10.900.10">
    <property type="entry name" value="TCF3-CBD (Catenin binding domain)"/>
    <property type="match status" value="1"/>
</dbReference>
<evidence type="ECO:0000256" key="6">
    <source>
        <dbReference type="ARBA" id="ARBA00023136"/>
    </source>
</evidence>
<keyword evidence="5" id="KW-1133">Transmembrane helix</keyword>
<dbReference type="Pfam" id="PF01049">
    <property type="entry name" value="CADH_Y-type_LIR"/>
    <property type="match status" value="1"/>
</dbReference>
<evidence type="ECO:0000256" key="2">
    <source>
        <dbReference type="ARBA" id="ARBA00022692"/>
    </source>
</evidence>
<evidence type="ECO:0000256" key="3">
    <source>
        <dbReference type="ARBA" id="ARBA00022737"/>
    </source>
</evidence>
<dbReference type="InterPro" id="IPR039808">
    <property type="entry name" value="Cadherin"/>
</dbReference>
<dbReference type="PANTHER" id="PTHR24027">
    <property type="entry name" value="CADHERIN-23"/>
    <property type="match status" value="1"/>
</dbReference>
<keyword evidence="4" id="KW-0106">Calcium</keyword>
<protein>
    <submittedName>
        <fullName evidence="9">CAD2A protein</fullName>
    </submittedName>
</protein>
<dbReference type="InterPro" id="IPR027397">
    <property type="entry name" value="Catenin-bd_sf"/>
</dbReference>
<accession>A0ABS2Z365</accession>
<evidence type="ECO:0000313" key="10">
    <source>
        <dbReference type="Proteomes" id="UP001166052"/>
    </source>
</evidence>
<dbReference type="PANTHER" id="PTHR24027:SF319">
    <property type="entry name" value="CADHERIN-1"/>
    <property type="match status" value="1"/>
</dbReference>
<dbReference type="EMBL" id="JAAWVN010020690">
    <property type="protein sequence ID" value="MBN3293252.1"/>
    <property type="molecule type" value="Genomic_DNA"/>
</dbReference>
<name>A0ABS2Z365_POLSE</name>
<sequence length="65" mass="7072">MADNDPTVPPYDSLLVFHYEGAGSEAGSLSSLHSDSSGGDQDFDFLNQWGPRFKKLANMYGGEDE</sequence>
<gene>
    <name evidence="9" type="primary">Cdh2a</name>
    <name evidence="9" type="ORF">GTO92_0000401</name>
</gene>
<dbReference type="InterPro" id="IPR000233">
    <property type="entry name" value="Cadherin_Y-type_LIR"/>
</dbReference>
<evidence type="ECO:0000256" key="5">
    <source>
        <dbReference type="ARBA" id="ARBA00022989"/>
    </source>
</evidence>
<keyword evidence="10" id="KW-1185">Reference proteome</keyword>
<proteinExistence type="predicted"/>
<evidence type="ECO:0000259" key="8">
    <source>
        <dbReference type="Pfam" id="PF01049"/>
    </source>
</evidence>
<comment type="function">
    <text evidence="7">Cadherins are calcium-dependent cell adhesion proteins.</text>
</comment>
<keyword evidence="3" id="KW-0677">Repeat</keyword>
<evidence type="ECO:0000256" key="7">
    <source>
        <dbReference type="RuleBase" id="RU004357"/>
    </source>
</evidence>
<evidence type="ECO:0000256" key="1">
    <source>
        <dbReference type="ARBA" id="ARBA00004251"/>
    </source>
</evidence>
<feature type="non-terminal residue" evidence="9">
    <location>
        <position position="65"/>
    </location>
</feature>
<organism evidence="9 10">
    <name type="scientific">Polypterus senegalus</name>
    <name type="common">Senegal bichir</name>
    <dbReference type="NCBI Taxonomy" id="55291"/>
    <lineage>
        <taxon>Eukaryota</taxon>
        <taxon>Metazoa</taxon>
        <taxon>Chordata</taxon>
        <taxon>Craniata</taxon>
        <taxon>Vertebrata</taxon>
        <taxon>Euteleostomi</taxon>
        <taxon>Actinopterygii</taxon>
        <taxon>Polypteriformes</taxon>
        <taxon>Polypteridae</taxon>
        <taxon>Polypterus</taxon>
    </lineage>
</organism>
<evidence type="ECO:0000313" key="9">
    <source>
        <dbReference type="EMBL" id="MBN3293252.1"/>
    </source>
</evidence>
<comment type="subcellular location">
    <subcellularLocation>
        <location evidence="1">Cell membrane</location>
        <topology evidence="1">Single-pass type I membrane protein</topology>
    </subcellularLocation>
</comment>
<reference evidence="9" key="1">
    <citation type="journal article" date="2021" name="Cell">
        <title>Tracing the genetic footprints of vertebrate landing in non-teleost ray-finned fishes.</title>
        <authorList>
            <person name="Bi X."/>
            <person name="Wang K."/>
            <person name="Yang L."/>
            <person name="Pan H."/>
            <person name="Jiang H."/>
            <person name="Wei Q."/>
            <person name="Fang M."/>
            <person name="Yu H."/>
            <person name="Zhu C."/>
            <person name="Cai Y."/>
            <person name="He Y."/>
            <person name="Gan X."/>
            <person name="Zeng H."/>
            <person name="Yu D."/>
            <person name="Zhu Y."/>
            <person name="Jiang H."/>
            <person name="Qiu Q."/>
            <person name="Yang H."/>
            <person name="Zhang Y.E."/>
            <person name="Wang W."/>
            <person name="Zhu M."/>
            <person name="He S."/>
            <person name="Zhang G."/>
        </authorList>
    </citation>
    <scope>NUCLEOTIDE SEQUENCE</scope>
    <source>
        <strain evidence="9">Bchr_001</strain>
    </source>
</reference>